<evidence type="ECO:0000256" key="4">
    <source>
        <dbReference type="ARBA" id="ARBA00022825"/>
    </source>
</evidence>
<evidence type="ECO:0000256" key="2">
    <source>
        <dbReference type="ARBA" id="ARBA00022670"/>
    </source>
</evidence>
<evidence type="ECO:0000256" key="6">
    <source>
        <dbReference type="PROSITE-ProRule" id="PRU01240"/>
    </source>
</evidence>
<feature type="active site" description="Charge relay system" evidence="5 6">
    <location>
        <position position="558"/>
    </location>
</feature>
<protein>
    <submittedName>
        <fullName evidence="9">S8 family peptidase</fullName>
    </submittedName>
</protein>
<dbReference type="Gene3D" id="3.40.50.200">
    <property type="entry name" value="Peptidase S8/S53 domain"/>
    <property type="match status" value="1"/>
</dbReference>
<evidence type="ECO:0000259" key="8">
    <source>
        <dbReference type="Pfam" id="PF00082"/>
    </source>
</evidence>
<dbReference type="EMBL" id="JAAXPJ010000005">
    <property type="protein sequence ID" value="NKZ12066.1"/>
    <property type="molecule type" value="Genomic_DNA"/>
</dbReference>
<comment type="similarity">
    <text evidence="1 6">Belongs to the peptidase S8 family.</text>
</comment>
<dbReference type="SUPFAM" id="SSF52743">
    <property type="entry name" value="Subtilisin-like"/>
    <property type="match status" value="1"/>
</dbReference>
<evidence type="ECO:0000256" key="3">
    <source>
        <dbReference type="ARBA" id="ARBA00022801"/>
    </source>
</evidence>
<dbReference type="InterPro" id="IPR015500">
    <property type="entry name" value="Peptidase_S8_subtilisin-rel"/>
</dbReference>
<dbReference type="Pfam" id="PF00082">
    <property type="entry name" value="Peptidase_S8"/>
    <property type="match status" value="1"/>
</dbReference>
<dbReference type="GO" id="GO:0004252">
    <property type="term" value="F:serine-type endopeptidase activity"/>
    <property type="evidence" value="ECO:0007669"/>
    <property type="project" value="UniProtKB-UniRule"/>
</dbReference>
<dbReference type="InterPro" id="IPR050131">
    <property type="entry name" value="Peptidase_S8_subtilisin-like"/>
</dbReference>
<proteinExistence type="inferred from homology"/>
<name>A0A7X6RWU5_9MYCO</name>
<evidence type="ECO:0000256" key="7">
    <source>
        <dbReference type="SAM" id="MobiDB-lite"/>
    </source>
</evidence>
<dbReference type="PROSITE" id="PS00138">
    <property type="entry name" value="SUBTILASE_SER"/>
    <property type="match status" value="1"/>
</dbReference>
<dbReference type="PANTHER" id="PTHR43806:SF11">
    <property type="entry name" value="CEREVISIN-RELATED"/>
    <property type="match status" value="1"/>
</dbReference>
<keyword evidence="4 6" id="KW-0720">Serine protease</keyword>
<dbReference type="InterPro" id="IPR022398">
    <property type="entry name" value="Peptidase_S8_His-AS"/>
</dbReference>
<feature type="active site" description="Charge relay system" evidence="5 6">
    <location>
        <position position="273"/>
    </location>
</feature>
<dbReference type="CDD" id="cd07487">
    <property type="entry name" value="Peptidases_S8_1"/>
    <property type="match status" value="1"/>
</dbReference>
<dbReference type="PROSITE" id="PS51892">
    <property type="entry name" value="SUBTILASE"/>
    <property type="match status" value="1"/>
</dbReference>
<reference evidence="9 10" key="1">
    <citation type="submission" date="2020-04" db="EMBL/GenBank/DDBJ databases">
        <title>MicrobeNet Type strains.</title>
        <authorList>
            <person name="Nicholson A.C."/>
        </authorList>
    </citation>
    <scope>NUCLEOTIDE SEQUENCE [LARGE SCALE GENOMIC DNA]</scope>
    <source>
        <strain evidence="9 10">ATCC 700731</strain>
    </source>
</reference>
<dbReference type="PRINTS" id="PR00723">
    <property type="entry name" value="SUBTILISIN"/>
</dbReference>
<evidence type="ECO:0000313" key="9">
    <source>
        <dbReference type="EMBL" id="NKZ12066.1"/>
    </source>
</evidence>
<feature type="region of interest" description="Disordered" evidence="7">
    <location>
        <begin position="95"/>
        <end position="140"/>
    </location>
</feature>
<feature type="domain" description="Peptidase S8/S53" evidence="8">
    <location>
        <begin position="264"/>
        <end position="601"/>
    </location>
</feature>
<dbReference type="GO" id="GO:0006508">
    <property type="term" value="P:proteolysis"/>
    <property type="evidence" value="ECO:0007669"/>
    <property type="project" value="UniProtKB-KW"/>
</dbReference>
<dbReference type="AlphaFoldDB" id="A0A7X6RWU5"/>
<dbReference type="InterPro" id="IPR000209">
    <property type="entry name" value="Peptidase_S8/S53_dom"/>
</dbReference>
<dbReference type="PANTHER" id="PTHR43806">
    <property type="entry name" value="PEPTIDASE S8"/>
    <property type="match status" value="1"/>
</dbReference>
<evidence type="ECO:0000256" key="5">
    <source>
        <dbReference type="PIRSR" id="PIRSR615500-1"/>
    </source>
</evidence>
<feature type="active site" description="Charge relay system" evidence="5 6">
    <location>
        <position position="314"/>
    </location>
</feature>
<keyword evidence="3 6" id="KW-0378">Hydrolase</keyword>
<dbReference type="InterPro" id="IPR036852">
    <property type="entry name" value="Peptidase_S8/S53_dom_sf"/>
</dbReference>
<keyword evidence="2 6" id="KW-0645">Protease</keyword>
<sequence>MPRSAVSSTGEVWADRVLVALGDLGKSPKPVDMTLLTETVAAKFASQFDERDRQYENDNPYWHNRVRDAVASLRRRKLVAPKVARSDAVRLTEAGGDAVAGARDRTEAPPTPAVRSAAPSHEPTLAPEVGTTEPPKRDPVLAGVVTPPLRTAMAEESNDTPIPIMIELNLTFQPSVAAAIERVEGLWTLVRAAGTPVPLADQFMAGDLTPDQIKSIVSADAVPQAWPQRAIYRIWPDFEVHPQIDASSTTIKAIAAQRSFDSFGEGIVWAVVDSGIDEKHAHFDAYQNLSDPSVADLHHDFTGGNAPLTDTDGHGTHVAGIIAGGLVDRKPEDIVVVEKRLNDPEFGGDPITAPRTVPDPSRLAGMAPKAKLVSLKVLGPGDEASRVSRVMQALAYVRKLNAGSERVPRIHGVNLSLGYEFDAEWYACGQSPMCIEVDKTVRSGVVVVVAAGNSGYVSLNTAFSKDSVKFTADMTINDPGNTESAITVGSTHRSSPHTFGVSYFSSRGPTGDGRRKPDLVAPGERITSAAAGSRRDKVTNQITLADDVPVYVEESGTSMAAPHVSGAIAAFLSVQREFVSEPEAIKRIFVESATSLNRDPAFQGSGLLDLMRALQSV</sequence>
<evidence type="ECO:0000313" key="10">
    <source>
        <dbReference type="Proteomes" id="UP000518188"/>
    </source>
</evidence>
<dbReference type="InterPro" id="IPR023828">
    <property type="entry name" value="Peptidase_S8_Ser-AS"/>
</dbReference>
<gene>
    <name evidence="9" type="ORF">HGA11_13865</name>
</gene>
<comment type="caution">
    <text evidence="9">The sequence shown here is derived from an EMBL/GenBank/DDBJ whole genome shotgun (WGS) entry which is preliminary data.</text>
</comment>
<organism evidence="9 10">
    <name type="scientific">Mycolicibacterium septicum DSM 44393</name>
    <dbReference type="NCBI Taxonomy" id="1341646"/>
    <lineage>
        <taxon>Bacteria</taxon>
        <taxon>Bacillati</taxon>
        <taxon>Actinomycetota</taxon>
        <taxon>Actinomycetes</taxon>
        <taxon>Mycobacteriales</taxon>
        <taxon>Mycobacteriaceae</taxon>
        <taxon>Mycolicibacterium</taxon>
    </lineage>
</organism>
<dbReference type="Proteomes" id="UP000518188">
    <property type="component" value="Unassembled WGS sequence"/>
</dbReference>
<evidence type="ECO:0000256" key="1">
    <source>
        <dbReference type="ARBA" id="ARBA00011073"/>
    </source>
</evidence>
<dbReference type="PROSITE" id="PS00137">
    <property type="entry name" value="SUBTILASE_HIS"/>
    <property type="match status" value="1"/>
</dbReference>
<accession>A0A7X6RWU5</accession>